<evidence type="ECO:0000313" key="2">
    <source>
        <dbReference type="Proteomes" id="UP000542125"/>
    </source>
</evidence>
<protein>
    <submittedName>
        <fullName evidence="1">Uncharacterized protein</fullName>
    </submittedName>
</protein>
<name>A0A7Y9IT95_9BURK</name>
<dbReference type="RefSeq" id="WP_179585701.1">
    <property type="nucleotide sequence ID" value="NZ_JACBYR010000001.1"/>
</dbReference>
<dbReference type="AlphaFoldDB" id="A0A7Y9IT95"/>
<comment type="caution">
    <text evidence="1">The sequence shown here is derived from an EMBL/GenBank/DDBJ whole genome shotgun (WGS) entry which is preliminary data.</text>
</comment>
<proteinExistence type="predicted"/>
<dbReference type="EMBL" id="JACBYR010000001">
    <property type="protein sequence ID" value="NYE82642.1"/>
    <property type="molecule type" value="Genomic_DNA"/>
</dbReference>
<accession>A0A7Y9IT95</accession>
<reference evidence="1 2" key="1">
    <citation type="submission" date="2020-07" db="EMBL/GenBank/DDBJ databases">
        <title>Genomic Encyclopedia of Type Strains, Phase IV (KMG-V): Genome sequencing to study the core and pangenomes of soil and plant-associated prokaryotes.</title>
        <authorList>
            <person name="Whitman W."/>
        </authorList>
    </citation>
    <scope>NUCLEOTIDE SEQUENCE [LARGE SCALE GENOMIC DNA]</scope>
    <source>
        <strain evidence="1 2">SAS40</strain>
    </source>
</reference>
<gene>
    <name evidence="1" type="ORF">FHW18_001913</name>
</gene>
<organism evidence="1 2">
    <name type="scientific">Pigmentiphaga litoralis</name>
    <dbReference type="NCBI Taxonomy" id="516702"/>
    <lineage>
        <taxon>Bacteria</taxon>
        <taxon>Pseudomonadati</taxon>
        <taxon>Pseudomonadota</taxon>
        <taxon>Betaproteobacteria</taxon>
        <taxon>Burkholderiales</taxon>
        <taxon>Alcaligenaceae</taxon>
        <taxon>Pigmentiphaga</taxon>
    </lineage>
</organism>
<sequence length="92" mass="10254">MKQHPVEHYGGDSYVMLVYRCAAGYAVDCWITEGDSGVSQRNPWFGGKGVSVFRKEPEAEEGGRALAKRWIDRHRRKPAFVNVVTVSAQANA</sequence>
<evidence type="ECO:0000313" key="1">
    <source>
        <dbReference type="EMBL" id="NYE82642.1"/>
    </source>
</evidence>
<keyword evidence="2" id="KW-1185">Reference proteome</keyword>
<dbReference type="Proteomes" id="UP000542125">
    <property type="component" value="Unassembled WGS sequence"/>
</dbReference>